<dbReference type="SUPFAM" id="SSF75217">
    <property type="entry name" value="alpha/beta knot"/>
    <property type="match status" value="2"/>
</dbReference>
<feature type="compositionally biased region" description="Basic and acidic residues" evidence="3">
    <location>
        <begin position="189"/>
        <end position="215"/>
    </location>
</feature>
<dbReference type="GO" id="GO:0032259">
    <property type="term" value="P:methylation"/>
    <property type="evidence" value="ECO:0007669"/>
    <property type="project" value="UniProtKB-KW"/>
</dbReference>
<dbReference type="InterPro" id="IPR001537">
    <property type="entry name" value="SpoU_MeTrfase"/>
</dbReference>
<evidence type="ECO:0000313" key="5">
    <source>
        <dbReference type="EMBL" id="MBB3170892.1"/>
    </source>
</evidence>
<feature type="domain" description="tRNA/rRNA methyltransferase SpoU type" evidence="4">
    <location>
        <begin position="123"/>
        <end position="181"/>
    </location>
</feature>
<gene>
    <name evidence="5" type="ORF">FHR31_000672</name>
</gene>
<evidence type="ECO:0000313" key="6">
    <source>
        <dbReference type="Proteomes" id="UP000530850"/>
    </source>
</evidence>
<evidence type="ECO:0000259" key="4">
    <source>
        <dbReference type="Pfam" id="PF00588"/>
    </source>
</evidence>
<feature type="region of interest" description="Disordered" evidence="3">
    <location>
        <begin position="184"/>
        <end position="265"/>
    </location>
</feature>
<name>A0A7W5D1E9_9ACTN</name>
<dbReference type="InterPro" id="IPR051259">
    <property type="entry name" value="rRNA_Methyltransferase"/>
</dbReference>
<dbReference type="PANTHER" id="PTHR43191:SF12">
    <property type="entry name" value="RRNA METHYLASE"/>
    <property type="match status" value="1"/>
</dbReference>
<dbReference type="Gene3D" id="3.30.1330.30">
    <property type="match status" value="1"/>
</dbReference>
<dbReference type="EMBL" id="JACHYA010000001">
    <property type="protein sequence ID" value="MBB3170892.1"/>
    <property type="molecule type" value="Genomic_DNA"/>
</dbReference>
<keyword evidence="2" id="KW-0808">Transferase</keyword>
<feature type="compositionally biased region" description="Gly residues" evidence="3">
    <location>
        <begin position="216"/>
        <end position="229"/>
    </location>
</feature>
<keyword evidence="1 5" id="KW-0489">Methyltransferase</keyword>
<protein>
    <submittedName>
        <fullName evidence="5">tRNA G18 (Ribose-2'-O)-methylase SpoU</fullName>
    </submittedName>
</protein>
<dbReference type="InterPro" id="IPR029064">
    <property type="entry name" value="Ribosomal_eL30-like_sf"/>
</dbReference>
<accession>A0A7W5D1E9</accession>
<dbReference type="InterPro" id="IPR029028">
    <property type="entry name" value="Alpha/beta_knot_MTases"/>
</dbReference>
<evidence type="ECO:0000256" key="3">
    <source>
        <dbReference type="SAM" id="MobiDB-lite"/>
    </source>
</evidence>
<dbReference type="Gene3D" id="3.40.1280.10">
    <property type="match status" value="2"/>
</dbReference>
<proteinExistence type="predicted"/>
<dbReference type="SUPFAM" id="SSF55315">
    <property type="entry name" value="L30e-like"/>
    <property type="match status" value="1"/>
</dbReference>
<dbReference type="AlphaFoldDB" id="A0A7W5D1E9"/>
<evidence type="ECO:0000256" key="2">
    <source>
        <dbReference type="ARBA" id="ARBA00022679"/>
    </source>
</evidence>
<reference evidence="5 6" key="1">
    <citation type="submission" date="2020-08" db="EMBL/GenBank/DDBJ databases">
        <title>Sequencing the genomes of 1000 actinobacteria strains.</title>
        <authorList>
            <person name="Klenk H.-P."/>
        </authorList>
    </citation>
    <scope>NUCLEOTIDE SEQUENCE [LARGE SCALE GENOMIC DNA]</scope>
    <source>
        <strain evidence="5 6">DSM 22242</strain>
    </source>
</reference>
<dbReference type="PANTHER" id="PTHR43191">
    <property type="entry name" value="RRNA METHYLTRANSFERASE 3"/>
    <property type="match status" value="1"/>
</dbReference>
<sequence length="384" mass="40003">MIIRLETLDDARLDVFARLTDVQLRSRLEPERAILIAESDKVAARALEAGLQPVSLLVGEKWLQPLSGLLDQVEAAAPGTPVFVLPPEELQRLTGFELTRGLLATFRRPAPLTVAQAVEGARLVAVLENITNHTNVGAIFRSAAALGADAVLVSPACYDPFYRRAVRVSMGTVFQIPWARIPADGEGEDVQRPEGKRTERETMGEDGADGGRSRGGDCGTLFGTGGAGESGEDESSGRGGMGAKGFQSAEYESARKGSGGKAASGGDRVILAADGAPSVHRGATVRAGAAAGVQQLQRLGFTVVAMALEEDSLQLSAPLLQRAPRVALVFGTEGVGLEPATIAACDATVCIPMFHGVDSLNVAASSAVGFYALKGRPGEALPCF</sequence>
<dbReference type="Pfam" id="PF00588">
    <property type="entry name" value="SpoU_methylase"/>
    <property type="match status" value="2"/>
</dbReference>
<evidence type="ECO:0000256" key="1">
    <source>
        <dbReference type="ARBA" id="ARBA00022603"/>
    </source>
</evidence>
<dbReference type="RefSeq" id="WP_235869426.1">
    <property type="nucleotide sequence ID" value="NZ_CANSOV010000051.1"/>
</dbReference>
<dbReference type="Proteomes" id="UP000530850">
    <property type="component" value="Unassembled WGS sequence"/>
</dbReference>
<comment type="caution">
    <text evidence="5">The sequence shown here is derived from an EMBL/GenBank/DDBJ whole genome shotgun (WGS) entry which is preliminary data.</text>
</comment>
<dbReference type="GO" id="GO:0006396">
    <property type="term" value="P:RNA processing"/>
    <property type="evidence" value="ECO:0007669"/>
    <property type="project" value="InterPro"/>
</dbReference>
<feature type="domain" description="tRNA/rRNA methyltransferase SpoU type" evidence="4">
    <location>
        <begin position="272"/>
        <end position="371"/>
    </location>
</feature>
<dbReference type="GO" id="GO:0003723">
    <property type="term" value="F:RNA binding"/>
    <property type="evidence" value="ECO:0007669"/>
    <property type="project" value="InterPro"/>
</dbReference>
<dbReference type="GeneID" id="93357751"/>
<organism evidence="5 6">
    <name type="scientific">Parvibacter caecicola</name>
    <dbReference type="NCBI Taxonomy" id="747645"/>
    <lineage>
        <taxon>Bacteria</taxon>
        <taxon>Bacillati</taxon>
        <taxon>Actinomycetota</taxon>
        <taxon>Coriobacteriia</taxon>
        <taxon>Coriobacteriales</taxon>
        <taxon>Coriobacteriaceae</taxon>
        <taxon>Parvibacter</taxon>
    </lineage>
</organism>
<dbReference type="GO" id="GO:0008173">
    <property type="term" value="F:RNA methyltransferase activity"/>
    <property type="evidence" value="ECO:0007669"/>
    <property type="project" value="InterPro"/>
</dbReference>
<dbReference type="InterPro" id="IPR029026">
    <property type="entry name" value="tRNA_m1G_MTases_N"/>
</dbReference>